<organism evidence="2 3">
    <name type="scientific">Malus domestica</name>
    <name type="common">Apple</name>
    <name type="synonym">Pyrus malus</name>
    <dbReference type="NCBI Taxonomy" id="3750"/>
    <lineage>
        <taxon>Eukaryota</taxon>
        <taxon>Viridiplantae</taxon>
        <taxon>Streptophyta</taxon>
        <taxon>Embryophyta</taxon>
        <taxon>Tracheophyta</taxon>
        <taxon>Spermatophyta</taxon>
        <taxon>Magnoliopsida</taxon>
        <taxon>eudicotyledons</taxon>
        <taxon>Gunneridae</taxon>
        <taxon>Pentapetalae</taxon>
        <taxon>rosids</taxon>
        <taxon>fabids</taxon>
        <taxon>Rosales</taxon>
        <taxon>Rosaceae</taxon>
        <taxon>Amygdaloideae</taxon>
        <taxon>Maleae</taxon>
        <taxon>Malus</taxon>
    </lineage>
</organism>
<reference evidence="2 3" key="1">
    <citation type="submission" date="2018-10" db="EMBL/GenBank/DDBJ databases">
        <title>A high-quality apple genome assembly.</title>
        <authorList>
            <person name="Hu J."/>
        </authorList>
    </citation>
    <scope>NUCLEOTIDE SEQUENCE [LARGE SCALE GENOMIC DNA]</scope>
    <source>
        <strain evidence="3">cv. HFTH1</strain>
        <tissue evidence="2">Young leaf</tissue>
    </source>
</reference>
<keyword evidence="3" id="KW-1185">Reference proteome</keyword>
<dbReference type="AlphaFoldDB" id="A0A498I218"/>
<dbReference type="EMBL" id="RDQH01000341">
    <property type="protein sequence ID" value="RXH75173.1"/>
    <property type="molecule type" value="Genomic_DNA"/>
</dbReference>
<sequence>MLGEVQNLSCIKKETIHLQIDTTTEEEVGEPMQSAKKKRNRETQPKEPNNCESKMQKKRCQTLQPPTTIKRKKKENDKPVSKRKKKENAKSISESNKQQIEE</sequence>
<evidence type="ECO:0000256" key="1">
    <source>
        <dbReference type="SAM" id="MobiDB-lite"/>
    </source>
</evidence>
<comment type="caution">
    <text evidence="2">The sequence shown here is derived from an EMBL/GenBank/DDBJ whole genome shotgun (WGS) entry which is preliminary data.</text>
</comment>
<gene>
    <name evidence="2" type="ORF">DVH24_029894</name>
</gene>
<evidence type="ECO:0000313" key="3">
    <source>
        <dbReference type="Proteomes" id="UP000290289"/>
    </source>
</evidence>
<protein>
    <submittedName>
        <fullName evidence="2">Uncharacterized protein</fullName>
    </submittedName>
</protein>
<feature type="region of interest" description="Disordered" evidence="1">
    <location>
        <begin position="20"/>
        <end position="102"/>
    </location>
</feature>
<name>A0A498I218_MALDO</name>
<proteinExistence type="predicted"/>
<dbReference type="Proteomes" id="UP000290289">
    <property type="component" value="Chromosome 15"/>
</dbReference>
<evidence type="ECO:0000313" key="2">
    <source>
        <dbReference type="EMBL" id="RXH75173.1"/>
    </source>
</evidence>
<accession>A0A498I218</accession>
<feature type="compositionally biased region" description="Polar residues" evidence="1">
    <location>
        <begin position="90"/>
        <end position="102"/>
    </location>
</feature>